<evidence type="ECO:0000256" key="2">
    <source>
        <dbReference type="ARBA" id="ARBA00022475"/>
    </source>
</evidence>
<protein>
    <submittedName>
        <fullName evidence="7">Membrane protein</fullName>
    </submittedName>
</protein>
<organism evidence="7 8">
    <name type="scientific">Rugosimonospora acidiphila</name>
    <dbReference type="NCBI Taxonomy" id="556531"/>
    <lineage>
        <taxon>Bacteria</taxon>
        <taxon>Bacillati</taxon>
        <taxon>Actinomycetota</taxon>
        <taxon>Actinomycetes</taxon>
        <taxon>Micromonosporales</taxon>
        <taxon>Micromonosporaceae</taxon>
        <taxon>Rugosimonospora</taxon>
    </lineage>
</organism>
<dbReference type="Proteomes" id="UP001501570">
    <property type="component" value="Unassembled WGS sequence"/>
</dbReference>
<keyword evidence="3 6" id="KW-0812">Transmembrane</keyword>
<dbReference type="InterPro" id="IPR050833">
    <property type="entry name" value="Poly_Biosynth_Transport"/>
</dbReference>
<proteinExistence type="predicted"/>
<gene>
    <name evidence="7" type="ORF">GCM10023322_14960</name>
</gene>
<feature type="transmembrane region" description="Helical" evidence="6">
    <location>
        <begin position="251"/>
        <end position="274"/>
    </location>
</feature>
<keyword evidence="8" id="KW-1185">Reference proteome</keyword>
<feature type="transmembrane region" description="Helical" evidence="6">
    <location>
        <begin position="393"/>
        <end position="411"/>
    </location>
</feature>
<dbReference type="RefSeq" id="WP_345627318.1">
    <property type="nucleotide sequence ID" value="NZ_BAABJQ010000003.1"/>
</dbReference>
<feature type="transmembrane region" description="Helical" evidence="6">
    <location>
        <begin position="123"/>
        <end position="140"/>
    </location>
</feature>
<keyword evidence="2" id="KW-1003">Cell membrane</keyword>
<evidence type="ECO:0000256" key="6">
    <source>
        <dbReference type="SAM" id="Phobius"/>
    </source>
</evidence>
<dbReference type="EMBL" id="BAABJQ010000003">
    <property type="protein sequence ID" value="GAA5181097.1"/>
    <property type="molecule type" value="Genomic_DNA"/>
</dbReference>
<dbReference type="PANTHER" id="PTHR30250:SF11">
    <property type="entry name" value="O-ANTIGEN TRANSPORTER-RELATED"/>
    <property type="match status" value="1"/>
</dbReference>
<feature type="transmembrane region" description="Helical" evidence="6">
    <location>
        <begin position="295"/>
        <end position="317"/>
    </location>
</feature>
<keyword evidence="5 6" id="KW-0472">Membrane</keyword>
<name>A0ABP9RN47_9ACTN</name>
<evidence type="ECO:0000313" key="8">
    <source>
        <dbReference type="Proteomes" id="UP001501570"/>
    </source>
</evidence>
<evidence type="ECO:0000256" key="4">
    <source>
        <dbReference type="ARBA" id="ARBA00022989"/>
    </source>
</evidence>
<comment type="subcellular location">
    <subcellularLocation>
        <location evidence="1">Cell membrane</location>
        <topology evidence="1">Multi-pass membrane protein</topology>
    </subcellularLocation>
</comment>
<feature type="transmembrane region" description="Helical" evidence="6">
    <location>
        <begin position="90"/>
        <end position="111"/>
    </location>
</feature>
<feature type="transmembrane region" description="Helical" evidence="6">
    <location>
        <begin position="44"/>
        <end position="63"/>
    </location>
</feature>
<evidence type="ECO:0000313" key="7">
    <source>
        <dbReference type="EMBL" id="GAA5181097.1"/>
    </source>
</evidence>
<reference evidence="8" key="1">
    <citation type="journal article" date="2019" name="Int. J. Syst. Evol. Microbiol.">
        <title>The Global Catalogue of Microorganisms (GCM) 10K type strain sequencing project: providing services to taxonomists for standard genome sequencing and annotation.</title>
        <authorList>
            <consortium name="The Broad Institute Genomics Platform"/>
            <consortium name="The Broad Institute Genome Sequencing Center for Infectious Disease"/>
            <person name="Wu L."/>
            <person name="Ma J."/>
        </authorList>
    </citation>
    <scope>NUCLEOTIDE SEQUENCE [LARGE SCALE GENOMIC DNA]</scope>
    <source>
        <strain evidence="8">JCM 18304</strain>
    </source>
</reference>
<keyword evidence="4 6" id="KW-1133">Transmembrane helix</keyword>
<feature type="transmembrane region" description="Helical" evidence="6">
    <location>
        <begin position="337"/>
        <end position="361"/>
    </location>
</feature>
<dbReference type="PANTHER" id="PTHR30250">
    <property type="entry name" value="PST FAMILY PREDICTED COLANIC ACID TRANSPORTER"/>
    <property type="match status" value="1"/>
</dbReference>
<accession>A0ABP9RN47</accession>
<comment type="caution">
    <text evidence="7">The sequence shown here is derived from an EMBL/GenBank/DDBJ whole genome shotgun (WGS) entry which is preliminary data.</text>
</comment>
<sequence>MRRLLNLLPPGTVAVGSGLVVLGLASYVHISIAGHALKGHHNDSFAVLWSIVFTIGLGLYFPIEQELTRVVSARRAAGSQGASVSAFRRAVALALGLFVAVCVLLVVFGPIMADKLFNGDRTLVAVMAGGFFGLALQYPTRGVLAGTGRFGAYGAQLAIDGGLRIVMAAVLFVAGVHSVVLFGLILMVAPIISVLATAPAVRSALAPGEPLAWSEFARRVGPLMASMLLAQVVVNIAVINVKLLAPNAVSLAGALLSALTLVRIPLFIFGSMQASLMPGLSVAAATGDRGGFRRLLMRACGIVLALAVAGGVPLIVLGPWLLHFLFAADKVLGDVDFAVLSLGTAAYLIAQVLGQAVVALGRHRDQTWAWLGGTVALVAVTALPIDVRLRVEWAYTVGSVVVALILVGAVLRRSAQTAAQAELSDAVIAGVSGQRIRR</sequence>
<feature type="transmembrane region" description="Helical" evidence="6">
    <location>
        <begin position="368"/>
        <end position="387"/>
    </location>
</feature>
<evidence type="ECO:0000256" key="3">
    <source>
        <dbReference type="ARBA" id="ARBA00022692"/>
    </source>
</evidence>
<evidence type="ECO:0000256" key="5">
    <source>
        <dbReference type="ARBA" id="ARBA00023136"/>
    </source>
</evidence>
<feature type="transmembrane region" description="Helical" evidence="6">
    <location>
        <begin position="12"/>
        <end position="32"/>
    </location>
</feature>
<evidence type="ECO:0000256" key="1">
    <source>
        <dbReference type="ARBA" id="ARBA00004651"/>
    </source>
</evidence>